<name>A0ABV9UAE1_9ACTN</name>
<comment type="caution">
    <text evidence="2">The sequence shown here is derived from an EMBL/GenBank/DDBJ whole genome shotgun (WGS) entry which is preliminary data.</text>
</comment>
<keyword evidence="3" id="KW-1185">Reference proteome</keyword>
<protein>
    <recommendedName>
        <fullName evidence="4">Holliday junction nuclease RuvC</fullName>
    </recommendedName>
</protein>
<sequence length="195" mass="20687">MTHHKQTLAPASCEGEGASVHHPGRASVPTVIGLDVSLTSTGIAIGHRLTRVTSTGRKADSLAVRCGRLRQLADQIDAQVRDVDLVVIEQPAYSRSQGSAHDRSGLWWLVVDRLHGRGIPVAEVAPTSRARYAAGRGNAGKDEVLAAAIRRYPDVPISGNDEADAYILAAMGLDHLGHPPVVVPQTHRAALDKVA</sequence>
<dbReference type="Proteomes" id="UP001595872">
    <property type="component" value="Unassembled WGS sequence"/>
</dbReference>
<reference evidence="3" key="1">
    <citation type="journal article" date="2019" name="Int. J. Syst. Evol. Microbiol.">
        <title>The Global Catalogue of Microorganisms (GCM) 10K type strain sequencing project: providing services to taxonomists for standard genome sequencing and annotation.</title>
        <authorList>
            <consortium name="The Broad Institute Genomics Platform"/>
            <consortium name="The Broad Institute Genome Sequencing Center for Infectious Disease"/>
            <person name="Wu L."/>
            <person name="Ma J."/>
        </authorList>
    </citation>
    <scope>NUCLEOTIDE SEQUENCE [LARGE SCALE GENOMIC DNA]</scope>
    <source>
        <strain evidence="3">KLKA75</strain>
    </source>
</reference>
<evidence type="ECO:0000313" key="2">
    <source>
        <dbReference type="EMBL" id="MFC4912555.1"/>
    </source>
</evidence>
<dbReference type="EMBL" id="JBHSIT010000012">
    <property type="protein sequence ID" value="MFC4912555.1"/>
    <property type="molecule type" value="Genomic_DNA"/>
</dbReference>
<proteinExistence type="predicted"/>
<dbReference type="SUPFAM" id="SSF53098">
    <property type="entry name" value="Ribonuclease H-like"/>
    <property type="match status" value="1"/>
</dbReference>
<evidence type="ECO:0008006" key="4">
    <source>
        <dbReference type="Google" id="ProtNLM"/>
    </source>
</evidence>
<dbReference type="InterPro" id="IPR036397">
    <property type="entry name" value="RNaseH_sf"/>
</dbReference>
<organism evidence="2 3">
    <name type="scientific">Actinomadura gamaensis</name>
    <dbReference type="NCBI Taxonomy" id="1763541"/>
    <lineage>
        <taxon>Bacteria</taxon>
        <taxon>Bacillati</taxon>
        <taxon>Actinomycetota</taxon>
        <taxon>Actinomycetes</taxon>
        <taxon>Streptosporangiales</taxon>
        <taxon>Thermomonosporaceae</taxon>
        <taxon>Actinomadura</taxon>
    </lineage>
</organism>
<evidence type="ECO:0000256" key="1">
    <source>
        <dbReference type="SAM" id="MobiDB-lite"/>
    </source>
</evidence>
<dbReference type="InterPro" id="IPR012337">
    <property type="entry name" value="RNaseH-like_sf"/>
</dbReference>
<accession>A0ABV9UAE1</accession>
<feature type="region of interest" description="Disordered" evidence="1">
    <location>
        <begin position="1"/>
        <end position="24"/>
    </location>
</feature>
<dbReference type="Gene3D" id="3.30.420.10">
    <property type="entry name" value="Ribonuclease H-like superfamily/Ribonuclease H"/>
    <property type="match status" value="1"/>
</dbReference>
<gene>
    <name evidence="2" type="ORF">ACFPCY_35010</name>
</gene>
<evidence type="ECO:0000313" key="3">
    <source>
        <dbReference type="Proteomes" id="UP001595872"/>
    </source>
</evidence>
<dbReference type="RefSeq" id="WP_378262578.1">
    <property type="nucleotide sequence ID" value="NZ_JBHSIT010000012.1"/>
</dbReference>